<reference evidence="2 3" key="1">
    <citation type="submission" date="2014-11" db="EMBL/GenBank/DDBJ databases">
        <title>Genome sequence of Microbacterium mangrovi MUSC 115(T).</title>
        <authorList>
            <person name="Lee L.-H."/>
        </authorList>
    </citation>
    <scope>NUCLEOTIDE SEQUENCE [LARGE SCALE GENOMIC DNA]</scope>
    <source>
        <strain evidence="2 3">MUSC 115</strain>
    </source>
</reference>
<dbReference type="EMBL" id="JTDK01000022">
    <property type="protein sequence ID" value="KHK95474.1"/>
    <property type="molecule type" value="Genomic_DNA"/>
</dbReference>
<keyword evidence="1" id="KW-0732">Signal</keyword>
<dbReference type="AlphaFoldDB" id="A0A0B1ZXJ6"/>
<gene>
    <name evidence="2" type="ORF">LK09_18955</name>
</gene>
<proteinExistence type="predicted"/>
<dbReference type="Proteomes" id="UP000031030">
    <property type="component" value="Unassembled WGS sequence"/>
</dbReference>
<comment type="caution">
    <text evidence="2">The sequence shown here is derived from an EMBL/GenBank/DDBJ whole genome shotgun (WGS) entry which is preliminary data.</text>
</comment>
<feature type="chain" id="PRO_5002065718" evidence="1">
    <location>
        <begin position="29"/>
        <end position="106"/>
    </location>
</feature>
<feature type="signal peptide" evidence="1">
    <location>
        <begin position="1"/>
        <end position="28"/>
    </location>
</feature>
<organism evidence="2 3">
    <name type="scientific">Microbacterium mangrovi</name>
    <dbReference type="NCBI Taxonomy" id="1348253"/>
    <lineage>
        <taxon>Bacteria</taxon>
        <taxon>Bacillati</taxon>
        <taxon>Actinomycetota</taxon>
        <taxon>Actinomycetes</taxon>
        <taxon>Micrococcales</taxon>
        <taxon>Microbacteriaceae</taxon>
        <taxon>Microbacterium</taxon>
    </lineage>
</organism>
<sequence>MRKHVRKAAAGLAIASAVALVGGSAAFADATKTGGQYRCSFNIETISIQSNASGQVFHLVAGHIVKRWDNKNSYTWRSNRTGYGAISAWGVISTGGIRSAAPNCAV</sequence>
<accession>A0A0B1ZXJ6</accession>
<name>A0A0B1ZXJ6_9MICO</name>
<evidence type="ECO:0000313" key="2">
    <source>
        <dbReference type="EMBL" id="KHK95474.1"/>
    </source>
</evidence>
<evidence type="ECO:0000313" key="3">
    <source>
        <dbReference type="Proteomes" id="UP000031030"/>
    </source>
</evidence>
<dbReference type="RefSeq" id="WP_039403084.1">
    <property type="nucleotide sequence ID" value="NZ_JTDK01000022.1"/>
</dbReference>
<keyword evidence="3" id="KW-1185">Reference proteome</keyword>
<evidence type="ECO:0000256" key="1">
    <source>
        <dbReference type="SAM" id="SignalP"/>
    </source>
</evidence>
<protein>
    <submittedName>
        <fullName evidence="2">Uncharacterized protein</fullName>
    </submittedName>
</protein>